<dbReference type="SUPFAM" id="SSF50129">
    <property type="entry name" value="GroES-like"/>
    <property type="match status" value="1"/>
</dbReference>
<dbReference type="InterPro" id="IPR011032">
    <property type="entry name" value="GroES-like_sf"/>
</dbReference>
<evidence type="ECO:0000256" key="1">
    <source>
        <dbReference type="ARBA" id="ARBA00022857"/>
    </source>
</evidence>
<dbReference type="InterPro" id="IPR020843">
    <property type="entry name" value="ER"/>
</dbReference>
<sequence>MNQTMTALVLENFGDDKFARKELPVPQPQAGQVLVRVHASGVNPIDYKIRLGEAPYAMPQLPAVQGTDMAGEVVAVGEGVTQFRVGDEVYGLAGGVRGLQGSLAEFIAADADLLAIKPRNLSMREAAALPLTFLTAWSGLVDNANVQAGQHVLVQGGAGGVGNMVVQLANALGAKVAATGCTANQELITTLGAFPLDYTKVSTQDIIEQCTDGEGFDIVYDTVGGPVLDASLSMTRYYGHITSCAAFGDHNLATSSLRCATLSGVFILLPMLTGERRAHHGEVLKTATRLVEEGKIRPVVDARHFSLDQAIDAHHAVQDGSASIKVVIDVI</sequence>
<organism evidence="3 6">
    <name type="scientific">Pantoea brenneri</name>
    <dbReference type="NCBI Taxonomy" id="472694"/>
    <lineage>
        <taxon>Bacteria</taxon>
        <taxon>Pseudomonadati</taxon>
        <taxon>Pseudomonadota</taxon>
        <taxon>Gammaproteobacteria</taxon>
        <taxon>Enterobacterales</taxon>
        <taxon>Erwiniaceae</taxon>
        <taxon>Pantoea</taxon>
    </lineage>
</organism>
<dbReference type="SMART" id="SM00829">
    <property type="entry name" value="PKS_ER"/>
    <property type="match status" value="1"/>
</dbReference>
<accession>A0A653XPC1</accession>
<dbReference type="Pfam" id="PF13602">
    <property type="entry name" value="ADH_zinc_N_2"/>
    <property type="match status" value="1"/>
</dbReference>
<gene>
    <name evidence="3" type="ORF">HU668_22810</name>
    <name evidence="4" type="ORF">PANT111_330005</name>
</gene>
<comment type="caution">
    <text evidence="3">The sequence shown here is derived from an EMBL/GenBank/DDBJ whole genome shotgun (WGS) entry which is preliminary data.</text>
</comment>
<dbReference type="Gene3D" id="3.40.50.720">
    <property type="entry name" value="NAD(P)-binding Rossmann-like Domain"/>
    <property type="match status" value="1"/>
</dbReference>
<dbReference type="CDD" id="cd08272">
    <property type="entry name" value="MDR6"/>
    <property type="match status" value="1"/>
</dbReference>
<dbReference type="InterPro" id="IPR013154">
    <property type="entry name" value="ADH-like_N"/>
</dbReference>
<name>A0A653XPC1_9GAMM</name>
<reference evidence="3 6" key="2">
    <citation type="submission" date="2020-05" db="EMBL/GenBank/DDBJ databases">
        <title>Whole Genome Sequences of Enterobacteriales Associated with the International Space Station.</title>
        <authorList>
            <person name="Bharadwaj A."/>
            <person name="Daudu R."/>
            <person name="Singh N."/>
            <person name="Wood J."/>
            <person name="Debieu M."/>
            <person name="Mason C."/>
            <person name="Wang C."/>
            <person name="Venkateswaran K."/>
        </authorList>
    </citation>
    <scope>NUCLEOTIDE SEQUENCE [LARGE SCALE GENOMIC DNA]</scope>
    <source>
        <strain evidence="3 6">IF5SW-B1</strain>
    </source>
</reference>
<dbReference type="AlphaFoldDB" id="A0A653XPC1"/>
<dbReference type="EMBL" id="CABWMH010000027">
    <property type="protein sequence ID" value="VXC31974.1"/>
    <property type="molecule type" value="Genomic_DNA"/>
</dbReference>
<dbReference type="GO" id="GO:0016491">
    <property type="term" value="F:oxidoreductase activity"/>
    <property type="evidence" value="ECO:0007669"/>
    <property type="project" value="InterPro"/>
</dbReference>
<reference evidence="4 5" key="1">
    <citation type="submission" date="2019-10" db="EMBL/GenBank/DDBJ databases">
        <authorList>
            <person name="Karimi E."/>
        </authorList>
    </citation>
    <scope>NUCLEOTIDE SEQUENCE [LARGE SCALE GENOMIC DNA]</scope>
    <source>
        <strain evidence="4">Pantoea sp. 111</strain>
    </source>
</reference>
<evidence type="ECO:0000313" key="4">
    <source>
        <dbReference type="EMBL" id="VXC31974.1"/>
    </source>
</evidence>
<keyword evidence="1" id="KW-0521">NADP</keyword>
<dbReference type="InterPro" id="IPR051603">
    <property type="entry name" value="Zinc-ADH_QOR/CCCR"/>
</dbReference>
<evidence type="ECO:0000313" key="6">
    <source>
        <dbReference type="Proteomes" id="UP000566985"/>
    </source>
</evidence>
<dbReference type="EMBL" id="JABWPM010000049">
    <property type="protein sequence ID" value="NUY99266.1"/>
    <property type="molecule type" value="Genomic_DNA"/>
</dbReference>
<evidence type="ECO:0000259" key="2">
    <source>
        <dbReference type="SMART" id="SM00829"/>
    </source>
</evidence>
<dbReference type="PANTHER" id="PTHR44154">
    <property type="entry name" value="QUINONE OXIDOREDUCTASE"/>
    <property type="match status" value="1"/>
</dbReference>
<dbReference type="Proteomes" id="UP000566985">
    <property type="component" value="Unassembled WGS sequence"/>
</dbReference>
<dbReference type="SUPFAM" id="SSF51735">
    <property type="entry name" value="NAD(P)-binding Rossmann-fold domains"/>
    <property type="match status" value="1"/>
</dbReference>
<dbReference type="GeneID" id="57348045"/>
<evidence type="ECO:0000313" key="5">
    <source>
        <dbReference type="Proteomes" id="UP000433737"/>
    </source>
</evidence>
<evidence type="ECO:0000313" key="3">
    <source>
        <dbReference type="EMBL" id="NUY99266.1"/>
    </source>
</evidence>
<dbReference type="RefSeq" id="WP_069729914.1">
    <property type="nucleotide sequence ID" value="NZ_JABWPE010000050.1"/>
</dbReference>
<proteinExistence type="predicted"/>
<dbReference type="Pfam" id="PF08240">
    <property type="entry name" value="ADH_N"/>
    <property type="match status" value="1"/>
</dbReference>
<dbReference type="Proteomes" id="UP000433737">
    <property type="component" value="Unassembled WGS sequence"/>
</dbReference>
<dbReference type="InterPro" id="IPR036291">
    <property type="entry name" value="NAD(P)-bd_dom_sf"/>
</dbReference>
<protein>
    <submittedName>
        <fullName evidence="3">Zinc-dependent alcohol dehydrogenase family protein</fullName>
    </submittedName>
    <submittedName>
        <fullName evidence="4">Zinc-type alcohol dehydrogenase-like protein</fullName>
    </submittedName>
</protein>
<dbReference type="Gene3D" id="3.90.180.10">
    <property type="entry name" value="Medium-chain alcohol dehydrogenases, catalytic domain"/>
    <property type="match status" value="1"/>
</dbReference>
<feature type="domain" description="Enoyl reductase (ER)" evidence="2">
    <location>
        <begin position="14"/>
        <end position="328"/>
    </location>
</feature>
<dbReference type="PANTHER" id="PTHR44154:SF1">
    <property type="entry name" value="QUINONE OXIDOREDUCTASE"/>
    <property type="match status" value="1"/>
</dbReference>